<name>A0ABW4XFL4_9ACTN</name>
<dbReference type="EMBL" id="JBHUHP010000019">
    <property type="protein sequence ID" value="MFD2093443.1"/>
    <property type="molecule type" value="Genomic_DNA"/>
</dbReference>
<gene>
    <name evidence="1" type="ORF">ACFSHS_17940</name>
</gene>
<reference evidence="2" key="1">
    <citation type="journal article" date="2019" name="Int. J. Syst. Evol. Microbiol.">
        <title>The Global Catalogue of Microorganisms (GCM) 10K type strain sequencing project: providing services to taxonomists for standard genome sequencing and annotation.</title>
        <authorList>
            <consortium name="The Broad Institute Genomics Platform"/>
            <consortium name="The Broad Institute Genome Sequencing Center for Infectious Disease"/>
            <person name="Wu L."/>
            <person name="Ma J."/>
        </authorList>
    </citation>
    <scope>NUCLEOTIDE SEQUENCE [LARGE SCALE GENOMIC DNA]</scope>
    <source>
        <strain evidence="2">JCM 3338</strain>
    </source>
</reference>
<dbReference type="RefSeq" id="WP_376878991.1">
    <property type="nucleotide sequence ID" value="NZ_JBHUHP010000019.1"/>
</dbReference>
<proteinExistence type="predicted"/>
<sequence length="194" mass="21133">MTTTLPTRTTAAWELAQRSSIRAFRAGRYVLIVAEGHLPTPGYELDIQQSPLRIFPQQYNLVRRELPGIWPDVLMPYRYPEVVVFPADRPAVTVHHADGQDEVHIEECGESLAPFAAAVADADGEAGSPAPEATGMSPRLSFDEAFADALSKLPQPAETHPDRMTTVDVIHIGGLFGGVAGFHHLVVRIRGTSD</sequence>
<evidence type="ECO:0000313" key="2">
    <source>
        <dbReference type="Proteomes" id="UP001597402"/>
    </source>
</evidence>
<organism evidence="1 2">
    <name type="scientific">Blastococcus deserti</name>
    <dbReference type="NCBI Taxonomy" id="2259033"/>
    <lineage>
        <taxon>Bacteria</taxon>
        <taxon>Bacillati</taxon>
        <taxon>Actinomycetota</taxon>
        <taxon>Actinomycetes</taxon>
        <taxon>Geodermatophilales</taxon>
        <taxon>Geodermatophilaceae</taxon>
        <taxon>Blastococcus</taxon>
    </lineage>
</organism>
<evidence type="ECO:0000313" key="1">
    <source>
        <dbReference type="EMBL" id="MFD2093443.1"/>
    </source>
</evidence>
<protein>
    <submittedName>
        <fullName evidence="1">Uncharacterized protein</fullName>
    </submittedName>
</protein>
<accession>A0ABW4XFL4</accession>
<dbReference type="Proteomes" id="UP001597402">
    <property type="component" value="Unassembled WGS sequence"/>
</dbReference>
<keyword evidence="2" id="KW-1185">Reference proteome</keyword>
<comment type="caution">
    <text evidence="1">The sequence shown here is derived from an EMBL/GenBank/DDBJ whole genome shotgun (WGS) entry which is preliminary data.</text>
</comment>